<dbReference type="OrthoDB" id="2253354at2759"/>
<dbReference type="eggNOG" id="ENOG502S7FQ">
    <property type="taxonomic scope" value="Eukaryota"/>
</dbReference>
<keyword evidence="2" id="KW-1133">Transmembrane helix</keyword>
<feature type="compositionally biased region" description="Polar residues" evidence="1">
    <location>
        <begin position="192"/>
        <end position="208"/>
    </location>
</feature>
<evidence type="ECO:0000313" key="3">
    <source>
        <dbReference type="EMBL" id="EXV03384.1"/>
    </source>
</evidence>
<dbReference type="AlphaFoldDB" id="A0A0A1UZP4"/>
<keyword evidence="2" id="KW-0472">Membrane</keyword>
<dbReference type="Pfam" id="PF17254">
    <property type="entry name" value="DUF5321"/>
    <property type="match status" value="1"/>
</dbReference>
<accession>A0A0A1UZP4</accession>
<evidence type="ECO:0000256" key="1">
    <source>
        <dbReference type="SAM" id="MobiDB-lite"/>
    </source>
</evidence>
<reference evidence="3 4" key="1">
    <citation type="submission" date="2014-02" db="EMBL/GenBank/DDBJ databases">
        <title>The genome sequence of the entomopathogenic fungus Metarhizium robertsii ARSEF 2575.</title>
        <authorList>
            <person name="Giuliano Garisto Donzelli B."/>
            <person name="Roe B.A."/>
            <person name="Macmil S.L."/>
            <person name="Krasnoff S.B."/>
            <person name="Gibson D.M."/>
        </authorList>
    </citation>
    <scope>NUCLEOTIDE SEQUENCE [LARGE SCALE GENOMIC DNA]</scope>
    <source>
        <strain evidence="3 4">ARSEF 2575</strain>
    </source>
</reference>
<protein>
    <submittedName>
        <fullName evidence="3">Uncharacterized protein</fullName>
    </submittedName>
</protein>
<sequence>MSIQRVPLRLIGLSRLELASRTPAQRNLAIRWSSTSPATIVDTGFWTSLIPKPLRRENRKGIKGRKSKEWNPATFFIVMFLFIGSMSIQMIALRNQCERYNRQSTVRIGQLREALRKLQNGEEVDVDKLLGNADESQKDADWEEMLKTIERDEASQKALVSENVKQPESPAKTIMSAAPMSDTEADDEQGNADMQPSKPKSANLGNFF</sequence>
<dbReference type="EMBL" id="JELW01000003">
    <property type="protein sequence ID" value="EXV03384.1"/>
    <property type="molecule type" value="Genomic_DNA"/>
</dbReference>
<dbReference type="Proteomes" id="UP000030151">
    <property type="component" value="Unassembled WGS sequence"/>
</dbReference>
<comment type="caution">
    <text evidence="3">The sequence shown here is derived from an EMBL/GenBank/DDBJ whole genome shotgun (WGS) entry which is preliminary data.</text>
</comment>
<feature type="region of interest" description="Disordered" evidence="1">
    <location>
        <begin position="156"/>
        <end position="208"/>
    </location>
</feature>
<dbReference type="InterPro" id="IPR035213">
    <property type="entry name" value="DUF5321"/>
</dbReference>
<keyword evidence="2" id="KW-0812">Transmembrane</keyword>
<name>A0A0A1UZP4_9HYPO</name>
<organism evidence="3 4">
    <name type="scientific">Metarhizium robertsii</name>
    <dbReference type="NCBI Taxonomy" id="568076"/>
    <lineage>
        <taxon>Eukaryota</taxon>
        <taxon>Fungi</taxon>
        <taxon>Dikarya</taxon>
        <taxon>Ascomycota</taxon>
        <taxon>Pezizomycotina</taxon>
        <taxon>Sordariomycetes</taxon>
        <taxon>Hypocreomycetidae</taxon>
        <taxon>Hypocreales</taxon>
        <taxon>Clavicipitaceae</taxon>
        <taxon>Metarhizium</taxon>
    </lineage>
</organism>
<evidence type="ECO:0000313" key="4">
    <source>
        <dbReference type="Proteomes" id="UP000030151"/>
    </source>
</evidence>
<proteinExistence type="predicted"/>
<dbReference type="HOGENOM" id="CLU_084831_3_0_1"/>
<evidence type="ECO:0000256" key="2">
    <source>
        <dbReference type="SAM" id="Phobius"/>
    </source>
</evidence>
<feature type="transmembrane region" description="Helical" evidence="2">
    <location>
        <begin position="73"/>
        <end position="93"/>
    </location>
</feature>
<gene>
    <name evidence="3" type="ORF">X797_003184</name>
</gene>